<dbReference type="EMBL" id="FOTF01000051">
    <property type="protein sequence ID" value="SFL71708.1"/>
    <property type="molecule type" value="Genomic_DNA"/>
</dbReference>
<dbReference type="Gene3D" id="2.150.10.10">
    <property type="entry name" value="Serralysin-like metalloprotease, C-terminal"/>
    <property type="match status" value="2"/>
</dbReference>
<dbReference type="Proteomes" id="UP000199550">
    <property type="component" value="Unassembled WGS sequence"/>
</dbReference>
<reference evidence="8 9" key="1">
    <citation type="submission" date="2016-10" db="EMBL/GenBank/DDBJ databases">
        <authorList>
            <person name="de Groot N.N."/>
        </authorList>
    </citation>
    <scope>NUCLEOTIDE SEQUENCE [LARGE SCALE GENOMIC DNA]</scope>
    <source>
        <strain evidence="8 9">DSM 16199</strain>
    </source>
</reference>
<dbReference type="SUPFAM" id="SSF51120">
    <property type="entry name" value="beta-Roll"/>
    <property type="match status" value="2"/>
</dbReference>
<evidence type="ECO:0000256" key="4">
    <source>
        <dbReference type="ARBA" id="ARBA00022525"/>
    </source>
</evidence>
<dbReference type="SUPFAM" id="SSF89260">
    <property type="entry name" value="Collagen-binding domain"/>
    <property type="match status" value="1"/>
</dbReference>
<sequence length="614" mass="64420">MPDIAASIATTANIQVGGTFNGALETYGDRDWIRVNLTAGQTVQINLDGSGSSPVSDTYLRLYSANGTLIDENDDSNFSLNSELTFTAATSGSYYVAAGGYNDYRTGDYTVSVQETTSTGGTPTTPTTPSTDYTPAPNAPAGPLDSIMGDTILNDHVVTVYFGRAGENFDGQITGEGFNAYERSRFQYAFDQIEAVADIEFRIVNNPDQADFRLVLDTNEMGYNELGYFYSPGPYFQAGVGVFNGAAFDRRAGGNLEVGGNGATTITHELMHGLGLMHPHDDGAGSSVMTGVTSAFDDFGRGDLNQGIFTAMSYNPGYTSDRPTWTEDFGSSSGPMALDIAALQLMYGAAENRSGNSFYVLDDSNATGTGWQTIWDTGGIDTIVYGGGAGADINLRAANLTYGTGGGGYVSSVNGVMGGYTIAAGVVIENARGGNGNDRIVGNGAGNTLDGRGGNDVLFGLEGNDILRGGNLRDNLIGGTGADILVGQQGNDRLQGDLGADRLVGGAGYDTFVFARFDDSKVEAPQRDVIMDFQRGYDQIDLSAIDGHRGLRGDQAFNFIGSAGFDGRDGQGDVRIQGFGNGVVVSVDINGDGRGDMLIEVQNVASLQASDFIL</sequence>
<dbReference type="PRINTS" id="PR00313">
    <property type="entry name" value="CABNDNGRPT"/>
</dbReference>
<dbReference type="Pfam" id="PF04151">
    <property type="entry name" value="PPC"/>
    <property type="match status" value="1"/>
</dbReference>
<dbReference type="SMART" id="SM00235">
    <property type="entry name" value="ZnMc"/>
    <property type="match status" value="1"/>
</dbReference>
<protein>
    <submittedName>
        <fullName evidence="8">Serralysin</fullName>
    </submittedName>
</protein>
<dbReference type="Gene3D" id="2.60.120.380">
    <property type="match status" value="1"/>
</dbReference>
<evidence type="ECO:0000256" key="5">
    <source>
        <dbReference type="ARBA" id="ARBA00022737"/>
    </source>
</evidence>
<dbReference type="InterPro" id="IPR024079">
    <property type="entry name" value="MetalloPept_cat_dom_sf"/>
</dbReference>
<dbReference type="GO" id="GO:0005615">
    <property type="term" value="C:extracellular space"/>
    <property type="evidence" value="ECO:0007669"/>
    <property type="project" value="InterPro"/>
</dbReference>
<dbReference type="InterPro" id="IPR013858">
    <property type="entry name" value="Peptidase_M10B_C"/>
</dbReference>
<dbReference type="InterPro" id="IPR001343">
    <property type="entry name" value="Hemolysn_Ca-bd"/>
</dbReference>
<dbReference type="InterPro" id="IPR006026">
    <property type="entry name" value="Peptidase_Metallo"/>
</dbReference>
<dbReference type="AlphaFoldDB" id="A0A1I4JYN1"/>
<evidence type="ECO:0000313" key="9">
    <source>
        <dbReference type="Proteomes" id="UP000199550"/>
    </source>
</evidence>
<accession>A0A1I4JYN1</accession>
<dbReference type="OrthoDB" id="733404at2"/>
<keyword evidence="4" id="KW-0964">Secreted</keyword>
<gene>
    <name evidence="8" type="ORF">SAMN04488004_1514</name>
</gene>
<dbReference type="PANTHER" id="PTHR38340">
    <property type="entry name" value="S-LAYER PROTEIN"/>
    <property type="match status" value="1"/>
</dbReference>
<dbReference type="CDD" id="cd04277">
    <property type="entry name" value="ZnMc_serralysin_like"/>
    <property type="match status" value="1"/>
</dbReference>
<dbReference type="InterPro" id="IPR018511">
    <property type="entry name" value="Hemolysin-typ_Ca-bd_CS"/>
</dbReference>
<dbReference type="InterPro" id="IPR034033">
    <property type="entry name" value="Serralysin-like"/>
</dbReference>
<dbReference type="Pfam" id="PF08548">
    <property type="entry name" value="Peptidase_M10_C"/>
    <property type="match status" value="2"/>
</dbReference>
<keyword evidence="5" id="KW-0677">Repeat</keyword>
<dbReference type="STRING" id="195913.SAMN04488004_1514"/>
<comment type="cofactor">
    <cofactor evidence="1">
        <name>Ca(2+)</name>
        <dbReference type="ChEBI" id="CHEBI:29108"/>
    </cofactor>
</comment>
<proteinExistence type="inferred from homology"/>
<evidence type="ECO:0000259" key="7">
    <source>
        <dbReference type="SMART" id="SM00235"/>
    </source>
</evidence>
<feature type="domain" description="Peptidase metallopeptidase" evidence="7">
    <location>
        <begin position="150"/>
        <end position="311"/>
    </location>
</feature>
<name>A0A1I4JYN1_9RHOB</name>
<comment type="subcellular location">
    <subcellularLocation>
        <location evidence="2">Secreted</location>
    </subcellularLocation>
</comment>
<dbReference type="PANTHER" id="PTHR38340:SF1">
    <property type="entry name" value="S-LAYER PROTEIN"/>
    <property type="match status" value="1"/>
</dbReference>
<comment type="similarity">
    <text evidence="3">Belongs to the peptidase M10B family.</text>
</comment>
<feature type="compositionally biased region" description="Low complexity" evidence="6">
    <location>
        <begin position="116"/>
        <end position="131"/>
    </location>
</feature>
<dbReference type="GO" id="GO:0006508">
    <property type="term" value="P:proteolysis"/>
    <property type="evidence" value="ECO:0007669"/>
    <property type="project" value="InterPro"/>
</dbReference>
<evidence type="ECO:0000256" key="3">
    <source>
        <dbReference type="ARBA" id="ARBA00009490"/>
    </source>
</evidence>
<dbReference type="InterPro" id="IPR011049">
    <property type="entry name" value="Serralysin-like_metalloprot_C"/>
</dbReference>
<dbReference type="GO" id="GO:0005509">
    <property type="term" value="F:calcium ion binding"/>
    <property type="evidence" value="ECO:0007669"/>
    <property type="project" value="InterPro"/>
</dbReference>
<dbReference type="InterPro" id="IPR050557">
    <property type="entry name" value="RTX_toxin/Mannuronan_C5-epim"/>
</dbReference>
<evidence type="ECO:0000256" key="2">
    <source>
        <dbReference type="ARBA" id="ARBA00004613"/>
    </source>
</evidence>
<keyword evidence="9" id="KW-1185">Reference proteome</keyword>
<evidence type="ECO:0000256" key="6">
    <source>
        <dbReference type="SAM" id="MobiDB-lite"/>
    </source>
</evidence>
<organism evidence="8 9">
    <name type="scientific">Loktanella salsilacus</name>
    <dbReference type="NCBI Taxonomy" id="195913"/>
    <lineage>
        <taxon>Bacteria</taxon>
        <taxon>Pseudomonadati</taxon>
        <taxon>Pseudomonadota</taxon>
        <taxon>Alphaproteobacteria</taxon>
        <taxon>Rhodobacterales</taxon>
        <taxon>Roseobacteraceae</taxon>
        <taxon>Loktanella</taxon>
    </lineage>
</organism>
<dbReference type="PROSITE" id="PS00330">
    <property type="entry name" value="HEMOLYSIN_CALCIUM"/>
    <property type="match status" value="1"/>
</dbReference>
<dbReference type="GO" id="GO:0008270">
    <property type="term" value="F:zinc ion binding"/>
    <property type="evidence" value="ECO:0007669"/>
    <property type="project" value="InterPro"/>
</dbReference>
<dbReference type="InterPro" id="IPR007280">
    <property type="entry name" value="Peptidase_C_arc/bac"/>
</dbReference>
<evidence type="ECO:0000313" key="8">
    <source>
        <dbReference type="EMBL" id="SFL71708.1"/>
    </source>
</evidence>
<evidence type="ECO:0000256" key="1">
    <source>
        <dbReference type="ARBA" id="ARBA00001913"/>
    </source>
</evidence>
<dbReference type="RefSeq" id="WP_090192112.1">
    <property type="nucleotide sequence ID" value="NZ_FOTF01000051.1"/>
</dbReference>
<dbReference type="Gene3D" id="3.40.390.10">
    <property type="entry name" value="Collagenase (Catalytic Domain)"/>
    <property type="match status" value="1"/>
</dbReference>
<dbReference type="GO" id="GO:0008237">
    <property type="term" value="F:metallopeptidase activity"/>
    <property type="evidence" value="ECO:0007669"/>
    <property type="project" value="InterPro"/>
</dbReference>
<feature type="region of interest" description="Disordered" evidence="6">
    <location>
        <begin position="114"/>
        <end position="141"/>
    </location>
</feature>
<dbReference type="SUPFAM" id="SSF55486">
    <property type="entry name" value="Metalloproteases ('zincins'), catalytic domain"/>
    <property type="match status" value="1"/>
</dbReference>
<dbReference type="Pfam" id="PF00353">
    <property type="entry name" value="HemolysinCabind"/>
    <property type="match status" value="1"/>
</dbReference>